<dbReference type="SUPFAM" id="SSF75471">
    <property type="entry name" value="YhbY-like"/>
    <property type="match status" value="1"/>
</dbReference>
<comment type="caution">
    <text evidence="4">The sequence shown here is derived from an EMBL/GenBank/DDBJ whole genome shotgun (WGS) entry which is preliminary data.</text>
</comment>
<dbReference type="Proteomes" id="UP000051155">
    <property type="component" value="Unassembled WGS sequence"/>
</dbReference>
<dbReference type="InterPro" id="IPR001890">
    <property type="entry name" value="RNA-binding_CRM"/>
</dbReference>
<sequence>MEEIMSLTGKQKRFLRTQAHSMKPLFQIGKVGLNTVWIKEVKNALNKRELIKINLLQNAPSDTSEVREYLETKTDFQVVQEIGHILVLYRQADSEKNRDISIKLKEL</sequence>
<dbReference type="STRING" id="1423812.FD20_GL001332"/>
<evidence type="ECO:0000256" key="2">
    <source>
        <dbReference type="PROSITE-ProRule" id="PRU00626"/>
    </source>
</evidence>
<keyword evidence="1 2" id="KW-0694">RNA-binding</keyword>
<feature type="domain" description="CRM" evidence="3">
    <location>
        <begin position="5"/>
        <end position="101"/>
    </location>
</feature>
<dbReference type="PROSITE" id="PS51295">
    <property type="entry name" value="CRM"/>
    <property type="match status" value="1"/>
</dbReference>
<dbReference type="Gene3D" id="3.30.110.60">
    <property type="entry name" value="YhbY-like"/>
    <property type="match status" value="1"/>
</dbReference>
<evidence type="ECO:0000313" key="4">
    <source>
        <dbReference type="EMBL" id="KRL38616.1"/>
    </source>
</evidence>
<evidence type="ECO:0000313" key="5">
    <source>
        <dbReference type="Proteomes" id="UP000051155"/>
    </source>
</evidence>
<keyword evidence="5" id="KW-1185">Reference proteome</keyword>
<reference evidence="4 5" key="1">
    <citation type="journal article" date="2015" name="Genome Announc.">
        <title>Expanding the biotechnology potential of lactobacilli through comparative genomics of 213 strains and associated genera.</title>
        <authorList>
            <person name="Sun Z."/>
            <person name="Harris H.M."/>
            <person name="McCann A."/>
            <person name="Guo C."/>
            <person name="Argimon S."/>
            <person name="Zhang W."/>
            <person name="Yang X."/>
            <person name="Jeffery I.B."/>
            <person name="Cooney J.C."/>
            <person name="Kagawa T.F."/>
            <person name="Liu W."/>
            <person name="Song Y."/>
            <person name="Salvetti E."/>
            <person name="Wrobel A."/>
            <person name="Rasinkangas P."/>
            <person name="Parkhill J."/>
            <person name="Rea M.C."/>
            <person name="O'Sullivan O."/>
            <person name="Ritari J."/>
            <person name="Douillard F.P."/>
            <person name="Paul Ross R."/>
            <person name="Yang R."/>
            <person name="Briner A.E."/>
            <person name="Felis G.E."/>
            <person name="de Vos W.M."/>
            <person name="Barrangou R."/>
            <person name="Klaenhammer T.R."/>
            <person name="Caufield P.W."/>
            <person name="Cui Y."/>
            <person name="Zhang H."/>
            <person name="O'Toole P.W."/>
        </authorList>
    </citation>
    <scope>NUCLEOTIDE SEQUENCE [LARGE SCALE GENOMIC DNA]</scope>
    <source>
        <strain evidence="4 5">DSM 19971</strain>
    </source>
</reference>
<organism evidence="4 5">
    <name type="scientific">Liquorilactobacillus uvarum DSM 19971</name>
    <dbReference type="NCBI Taxonomy" id="1423812"/>
    <lineage>
        <taxon>Bacteria</taxon>
        <taxon>Bacillati</taxon>
        <taxon>Bacillota</taxon>
        <taxon>Bacilli</taxon>
        <taxon>Lactobacillales</taxon>
        <taxon>Lactobacillaceae</taxon>
        <taxon>Liquorilactobacillus</taxon>
    </lineage>
</organism>
<protein>
    <recommendedName>
        <fullName evidence="3">CRM domain-containing protein</fullName>
    </recommendedName>
</protein>
<dbReference type="SMART" id="SM01103">
    <property type="entry name" value="CRS1_YhbY"/>
    <property type="match status" value="1"/>
</dbReference>
<dbReference type="PANTHER" id="PTHR40065:SF3">
    <property type="entry name" value="RNA-BINDING PROTEIN YHBY"/>
    <property type="match status" value="1"/>
</dbReference>
<dbReference type="InterPro" id="IPR035920">
    <property type="entry name" value="YhbY-like_sf"/>
</dbReference>
<evidence type="ECO:0000256" key="1">
    <source>
        <dbReference type="ARBA" id="ARBA00022884"/>
    </source>
</evidence>
<dbReference type="GO" id="GO:0003723">
    <property type="term" value="F:RNA binding"/>
    <property type="evidence" value="ECO:0007669"/>
    <property type="project" value="UniProtKB-UniRule"/>
</dbReference>
<dbReference type="InterPro" id="IPR051925">
    <property type="entry name" value="RNA-binding_domain"/>
</dbReference>
<dbReference type="PANTHER" id="PTHR40065">
    <property type="entry name" value="RNA-BINDING PROTEIN YHBY"/>
    <property type="match status" value="1"/>
</dbReference>
<accession>A0A0R1QCM0</accession>
<dbReference type="AlphaFoldDB" id="A0A0R1QCM0"/>
<name>A0A0R1QCM0_9LACO</name>
<proteinExistence type="predicted"/>
<dbReference type="Pfam" id="PF01985">
    <property type="entry name" value="CRS1_YhbY"/>
    <property type="match status" value="1"/>
</dbReference>
<dbReference type="EMBL" id="AZEG01000003">
    <property type="protein sequence ID" value="KRL38616.1"/>
    <property type="molecule type" value="Genomic_DNA"/>
</dbReference>
<gene>
    <name evidence="4" type="ORF">FD20_GL001332</name>
</gene>
<dbReference type="PATRIC" id="fig|1423812.3.peg.1419"/>
<dbReference type="InterPro" id="IPR017924">
    <property type="entry name" value="RNA-binding_YhbY"/>
</dbReference>
<dbReference type="NCBIfam" id="TIGR00253">
    <property type="entry name" value="RNA_bind_YhbY"/>
    <property type="match status" value="1"/>
</dbReference>
<evidence type="ECO:0000259" key="3">
    <source>
        <dbReference type="PROSITE" id="PS51295"/>
    </source>
</evidence>